<dbReference type="InterPro" id="IPR051309">
    <property type="entry name" value="ABCF_ATPase"/>
</dbReference>
<dbReference type="Gene3D" id="3.40.50.300">
    <property type="entry name" value="P-loop containing nucleotide triphosphate hydrolases"/>
    <property type="match status" value="2"/>
</dbReference>
<comment type="catalytic activity">
    <reaction evidence="9 11">
        <text>ATP + H2O = ADP + phosphate + H(+)</text>
        <dbReference type="Rhea" id="RHEA:13065"/>
        <dbReference type="ChEBI" id="CHEBI:15377"/>
        <dbReference type="ChEBI" id="CHEBI:15378"/>
        <dbReference type="ChEBI" id="CHEBI:30616"/>
        <dbReference type="ChEBI" id="CHEBI:43474"/>
        <dbReference type="ChEBI" id="CHEBI:456216"/>
    </reaction>
</comment>
<evidence type="ECO:0000256" key="3">
    <source>
        <dbReference type="ARBA" id="ARBA00022741"/>
    </source>
</evidence>
<keyword evidence="8 11" id="KW-0234">DNA repair</keyword>
<name>A0A063XWH5_9GAMM</name>
<evidence type="ECO:0000313" key="15">
    <source>
        <dbReference type="Proteomes" id="UP000027318"/>
    </source>
</evidence>
<dbReference type="GO" id="GO:0043022">
    <property type="term" value="F:ribosome binding"/>
    <property type="evidence" value="ECO:0007669"/>
    <property type="project" value="UniProtKB-UniRule"/>
</dbReference>
<dbReference type="PANTHER" id="PTHR42855">
    <property type="entry name" value="ABC TRANSPORTER ATP-BINDING SUBUNIT"/>
    <property type="match status" value="1"/>
</dbReference>
<evidence type="ECO:0000259" key="13">
    <source>
        <dbReference type="PROSITE" id="PS50893"/>
    </source>
</evidence>
<dbReference type="PROSITE" id="PS00211">
    <property type="entry name" value="ABC_TRANSPORTER_1"/>
    <property type="match status" value="2"/>
</dbReference>
<dbReference type="Pfam" id="PF12848">
    <property type="entry name" value="ABC_tran_Xtn"/>
    <property type="match status" value="1"/>
</dbReference>
<keyword evidence="7 11" id="KW-0238">DNA-binding</keyword>
<dbReference type="Gene3D" id="1.10.287.380">
    <property type="entry name" value="Valyl-tRNA synthetase, C-terminal domain"/>
    <property type="match status" value="1"/>
</dbReference>
<keyword evidence="4 11" id="KW-0227">DNA damage</keyword>
<keyword evidence="3 11" id="KW-0547">Nucleotide-binding</keyword>
<evidence type="ECO:0000256" key="11">
    <source>
        <dbReference type="HAMAP-Rule" id="MF_00848"/>
    </source>
</evidence>
<dbReference type="GO" id="GO:0005737">
    <property type="term" value="C:cytoplasm"/>
    <property type="evidence" value="ECO:0007669"/>
    <property type="project" value="UniProtKB-SubCell"/>
</dbReference>
<dbReference type="InterPro" id="IPR003593">
    <property type="entry name" value="AAA+_ATPase"/>
</dbReference>
<evidence type="ECO:0000256" key="8">
    <source>
        <dbReference type="ARBA" id="ARBA00023204"/>
    </source>
</evidence>
<feature type="domain" description="ABC transporter" evidence="13">
    <location>
        <begin position="316"/>
        <end position="534"/>
    </location>
</feature>
<dbReference type="Proteomes" id="UP000027318">
    <property type="component" value="Unassembled WGS sequence"/>
</dbReference>
<organism evidence="14 15">
    <name type="scientific">Nitrincola lacisaponensis</name>
    <dbReference type="NCBI Taxonomy" id="267850"/>
    <lineage>
        <taxon>Bacteria</taxon>
        <taxon>Pseudomonadati</taxon>
        <taxon>Pseudomonadota</taxon>
        <taxon>Gammaproteobacteria</taxon>
        <taxon>Oceanospirillales</taxon>
        <taxon>Oceanospirillaceae</taxon>
        <taxon>Nitrincola</taxon>
    </lineage>
</organism>
<dbReference type="PATRIC" id="fig|267850.7.peg.2964"/>
<accession>A0A063XWH5</accession>
<dbReference type="Pfam" id="PF00005">
    <property type="entry name" value="ABC_tran"/>
    <property type="match status" value="2"/>
</dbReference>
<gene>
    <name evidence="11" type="primary">uup</name>
    <name evidence="14" type="ORF">ADINL_3013</name>
</gene>
<evidence type="ECO:0000313" key="14">
    <source>
        <dbReference type="EMBL" id="KDE38558.1"/>
    </source>
</evidence>
<feature type="coiled-coil region" evidence="11">
    <location>
        <begin position="568"/>
        <end position="629"/>
    </location>
</feature>
<protein>
    <recommendedName>
        <fullName evidence="11">ATP-binding protein Uup</fullName>
        <ecNumber evidence="11">3.6.1.-</ecNumber>
    </recommendedName>
</protein>
<evidence type="ECO:0000256" key="9">
    <source>
        <dbReference type="ARBA" id="ARBA00049360"/>
    </source>
</evidence>
<dbReference type="GO" id="GO:0016887">
    <property type="term" value="F:ATP hydrolysis activity"/>
    <property type="evidence" value="ECO:0007669"/>
    <property type="project" value="UniProtKB-UniRule"/>
</dbReference>
<feature type="binding site" evidence="11">
    <location>
        <begin position="348"/>
        <end position="355"/>
    </location>
    <ligand>
        <name>ATP</name>
        <dbReference type="ChEBI" id="CHEBI:30616"/>
        <label>2</label>
    </ligand>
</feature>
<dbReference type="EMBL" id="JMSZ01000042">
    <property type="protein sequence ID" value="KDE38558.1"/>
    <property type="molecule type" value="Genomic_DNA"/>
</dbReference>
<dbReference type="PANTHER" id="PTHR42855:SF1">
    <property type="entry name" value="ABC TRANSPORTER DOMAIN-CONTAINING PROTEIN"/>
    <property type="match status" value="1"/>
</dbReference>
<feature type="region of interest" description="Disordered" evidence="12">
    <location>
        <begin position="533"/>
        <end position="556"/>
    </location>
</feature>
<dbReference type="CDD" id="cd03221">
    <property type="entry name" value="ABCF_EF-3"/>
    <property type="match status" value="2"/>
</dbReference>
<dbReference type="InterPro" id="IPR037118">
    <property type="entry name" value="Val-tRNA_synth_C_sf"/>
</dbReference>
<dbReference type="HAMAP" id="MF_00848">
    <property type="entry name" value="Uup"/>
    <property type="match status" value="1"/>
</dbReference>
<proteinExistence type="inferred from homology"/>
<dbReference type="AlphaFoldDB" id="A0A063XWH5"/>
<sequence length="631" mass="70594">MALIRLDALSLALGNRVLLDNAALQIEAGERIALVGLNGAGKSTLMKLISGEQQPDSGVIWRAPTLRIAQLPQALPQADERLVRQVVSDGLSDVVALREAYDALVLRQDAEAMRELDVLQQQIEAVDGWHLEQKVERVLTRLGLDPEQRMADLSGGWRRRAALGAALVQEPDLLLLDEPTNHLDIEAIEWLEQVLLDFQGGVLLISHDRAMVEHLATAIVELDRGILTKFPGNYARYLEQKEALLEEEARHRAEFDKKLAQEERWIRQGIKARRTRNEGRVRALEQMRRERSQRRERQGKANFALDEASKSGKLVVELEQVSHSFSGKTLIKDLDLKIQRGDRIGLIGPNGAGKSTLLKILLGDLVPEKGEVRFGTRMEVAYFDQMRDSLDPEKSIIDNVSGGRESVEVQGRSRHIISYLSDFLFSAERARTPVKALSGGECNRVLLARLFSKPANLLVLDEPTNDLDVETLELLEEILMGFAGTVLLVSHDRAFLDNVVTSTVVFEGQGVIKEYVGGYQDWLRQRMLPSATTSISDQPAEQVTTSDTAPMSAKPNTRKLSYKLQRELDSLPAELEAAEAELEALQQVCAAPDFYSQEHAQVAQALEQLQQQEALVERLMERWVELEALQQ</sequence>
<dbReference type="FunFam" id="3.40.50.300:FF:000011">
    <property type="entry name" value="Putative ABC transporter ATP-binding component"/>
    <property type="match status" value="1"/>
</dbReference>
<comment type="caution">
    <text evidence="14">The sequence shown here is derived from an EMBL/GenBank/DDBJ whole genome shotgun (WGS) entry which is preliminary data.</text>
</comment>
<dbReference type="Pfam" id="PF16326">
    <property type="entry name" value="ABC_tran_CTD"/>
    <property type="match status" value="1"/>
</dbReference>
<keyword evidence="6 11" id="KW-0067">ATP-binding</keyword>
<feature type="domain" description="ABC transporter" evidence="13">
    <location>
        <begin position="4"/>
        <end position="249"/>
    </location>
</feature>
<evidence type="ECO:0000256" key="1">
    <source>
        <dbReference type="ARBA" id="ARBA00022490"/>
    </source>
</evidence>
<evidence type="ECO:0000256" key="12">
    <source>
        <dbReference type="SAM" id="MobiDB-lite"/>
    </source>
</evidence>
<dbReference type="InterPro" id="IPR032781">
    <property type="entry name" value="ABC_tran_Xtn"/>
</dbReference>
<dbReference type="SMART" id="SM00382">
    <property type="entry name" value="AAA"/>
    <property type="match status" value="2"/>
</dbReference>
<evidence type="ECO:0000256" key="6">
    <source>
        <dbReference type="ARBA" id="ARBA00022840"/>
    </source>
</evidence>
<dbReference type="PROSITE" id="PS50893">
    <property type="entry name" value="ABC_TRANSPORTER_2"/>
    <property type="match status" value="2"/>
</dbReference>
<dbReference type="InterPro" id="IPR017871">
    <property type="entry name" value="ABC_transporter-like_CS"/>
</dbReference>
<dbReference type="InterPro" id="IPR027417">
    <property type="entry name" value="P-loop_NTPase"/>
</dbReference>
<keyword evidence="15" id="KW-1185">Reference proteome</keyword>
<keyword evidence="2 11" id="KW-0677">Repeat</keyword>
<evidence type="ECO:0000256" key="4">
    <source>
        <dbReference type="ARBA" id="ARBA00022763"/>
    </source>
</evidence>
<dbReference type="GO" id="GO:0006281">
    <property type="term" value="P:DNA repair"/>
    <property type="evidence" value="ECO:0007669"/>
    <property type="project" value="UniProtKB-KW"/>
</dbReference>
<dbReference type="InterPro" id="IPR003439">
    <property type="entry name" value="ABC_transporter-like_ATP-bd"/>
</dbReference>
<dbReference type="STRING" id="267850.ADINL_3013"/>
<dbReference type="EC" id="3.6.1.-" evidence="11"/>
<comment type="function">
    <text evidence="11">Probably plays a role in ribosome assembly or function. May be involved in resolution of branched DNA intermediates that result from template switching in postreplication gaps. Binds DNA and has ATPase activity.</text>
</comment>
<comment type="similarity">
    <text evidence="10 11">Belongs to the ABC transporter superfamily. ABCF family. Uup subfamily.</text>
</comment>
<comment type="subcellular location">
    <subcellularLocation>
        <location evidence="11">Cytoplasm</location>
    </subcellularLocation>
    <text evidence="11">Associates with ribosomes.</text>
</comment>
<dbReference type="SUPFAM" id="SSF52540">
    <property type="entry name" value="P-loop containing nucleoside triphosphate hydrolases"/>
    <property type="match status" value="2"/>
</dbReference>
<dbReference type="InterPro" id="IPR032524">
    <property type="entry name" value="ABC_tran_C"/>
</dbReference>
<evidence type="ECO:0000256" key="2">
    <source>
        <dbReference type="ARBA" id="ARBA00022737"/>
    </source>
</evidence>
<reference evidence="14 15" key="1">
    <citation type="journal article" date="2005" name="Int. J. Syst. Evol. Microbiol.">
        <title>Nitrincola lacisaponensis gen. nov., sp. nov., a novel alkaliphilic bacterium isolated from an alkaline, saline lake.</title>
        <authorList>
            <person name="Dimitriu P.A."/>
            <person name="Shukla S.K."/>
            <person name="Conradt J."/>
            <person name="Marquez M.C."/>
            <person name="Ventosa A."/>
            <person name="Maglia A."/>
            <person name="Peyton B.M."/>
            <person name="Pinkart H.C."/>
            <person name="Mormile M.R."/>
        </authorList>
    </citation>
    <scope>NUCLEOTIDE SEQUENCE [LARGE SCALE GENOMIC DNA]</scope>
    <source>
        <strain evidence="14 15">4CA</strain>
    </source>
</reference>
<keyword evidence="11" id="KW-0175">Coiled coil</keyword>
<dbReference type="InterPro" id="IPR043686">
    <property type="entry name" value="Uup"/>
</dbReference>
<evidence type="ECO:0000256" key="10">
    <source>
        <dbReference type="ARBA" id="ARBA00061478"/>
    </source>
</evidence>
<dbReference type="FunFam" id="3.40.50.300:FF:000309">
    <property type="entry name" value="ABC transporter ATP-binding protein"/>
    <property type="match status" value="1"/>
</dbReference>
<feature type="binding site" evidence="11">
    <location>
        <begin position="36"/>
        <end position="43"/>
    </location>
    <ligand>
        <name>ATP</name>
        <dbReference type="ChEBI" id="CHEBI:30616"/>
        <label>1</label>
    </ligand>
</feature>
<dbReference type="GO" id="GO:0003677">
    <property type="term" value="F:DNA binding"/>
    <property type="evidence" value="ECO:0007669"/>
    <property type="project" value="UniProtKB-UniRule"/>
</dbReference>
<dbReference type="GO" id="GO:0005524">
    <property type="term" value="F:ATP binding"/>
    <property type="evidence" value="ECO:0007669"/>
    <property type="project" value="UniProtKB-UniRule"/>
</dbReference>
<evidence type="ECO:0000256" key="5">
    <source>
        <dbReference type="ARBA" id="ARBA00022801"/>
    </source>
</evidence>
<keyword evidence="5 11" id="KW-0378">Hydrolase</keyword>
<evidence type="ECO:0000256" key="7">
    <source>
        <dbReference type="ARBA" id="ARBA00023125"/>
    </source>
</evidence>
<dbReference type="OrthoDB" id="9776369at2"/>
<feature type="compositionally biased region" description="Polar residues" evidence="12">
    <location>
        <begin position="533"/>
        <end position="555"/>
    </location>
</feature>
<keyword evidence="1 11" id="KW-0963">Cytoplasm</keyword>